<evidence type="ECO:0000259" key="10">
    <source>
        <dbReference type="Pfam" id="PF00768"/>
    </source>
</evidence>
<evidence type="ECO:0000256" key="4">
    <source>
        <dbReference type="ARBA" id="ARBA00022960"/>
    </source>
</evidence>
<dbReference type="Proteomes" id="UP000050482">
    <property type="component" value="Unassembled WGS sequence"/>
</dbReference>
<dbReference type="STRING" id="471514.AN477_21850"/>
<keyword evidence="5" id="KW-0573">Peptidoglycan synthesis</keyword>
<keyword evidence="6" id="KW-0961">Cell wall biogenesis/degradation</keyword>
<evidence type="ECO:0000256" key="6">
    <source>
        <dbReference type="ARBA" id="ARBA00023316"/>
    </source>
</evidence>
<evidence type="ECO:0000256" key="9">
    <source>
        <dbReference type="RuleBase" id="RU004016"/>
    </source>
</evidence>
<feature type="binding site" evidence="8">
    <location>
        <position position="246"/>
    </location>
    <ligand>
        <name>substrate</name>
    </ligand>
</feature>
<dbReference type="AlphaFoldDB" id="A0A0N8PN49"/>
<keyword evidence="4" id="KW-0133">Cell shape</keyword>
<keyword evidence="3" id="KW-0378">Hydrolase</keyword>
<evidence type="ECO:0000256" key="5">
    <source>
        <dbReference type="ARBA" id="ARBA00022984"/>
    </source>
</evidence>
<evidence type="ECO:0000313" key="12">
    <source>
        <dbReference type="Proteomes" id="UP000050482"/>
    </source>
</evidence>
<gene>
    <name evidence="11" type="ORF">AN477_21850</name>
</gene>
<feature type="active site" description="Acyl-ester intermediate" evidence="7">
    <location>
        <position position="78"/>
    </location>
</feature>
<sequence>MKVKIISLVVLLLIIATPVALYFRPLPNIDVAMSLPQTSAVPGNLSFQLPNAGQSGIAVQGIGLMKDTANESPIPIGSVAKIMTAYLVLQHHPLTMYQSGPTYTITQSDVATYVHDKAIGDSYVKVVAGQKWTEVQMLQGLLLPSGDNMAHTLAVWTDGSEQAFVNEMNQTAKKLGMTHTTYADASGVSASTVSTAKDELKLAEVAMQNPVFRSIVDTAQATLPGSTGPVFNVDYYVGHYGIVGIKTGSTPQAGGCFVSATYDKVGGKKVLLIGSVLGQQGTPMLMSALNASRSILQDASKEVTVGSVAQGTVVGQVNVPWQGSIPLVTAKSVSYLSFPGLPIHRKLISTQTKNGTQYELEMQVGDQQMSIPLQQSAATQKPSLKWKVLRGMKLPSKLSFKL</sequence>
<evidence type="ECO:0000256" key="3">
    <source>
        <dbReference type="ARBA" id="ARBA00022801"/>
    </source>
</evidence>
<evidence type="ECO:0000256" key="1">
    <source>
        <dbReference type="ARBA" id="ARBA00007164"/>
    </source>
</evidence>
<feature type="active site" description="Proton acceptor" evidence="7">
    <location>
        <position position="81"/>
    </location>
</feature>
<dbReference type="GO" id="GO:0008360">
    <property type="term" value="P:regulation of cell shape"/>
    <property type="evidence" value="ECO:0007669"/>
    <property type="project" value="UniProtKB-KW"/>
</dbReference>
<dbReference type="EMBL" id="LJCO01000097">
    <property type="protein sequence ID" value="KPV40533.1"/>
    <property type="molecule type" value="Genomic_DNA"/>
</dbReference>
<feature type="active site" evidence="7">
    <location>
        <position position="145"/>
    </location>
</feature>
<evidence type="ECO:0000256" key="8">
    <source>
        <dbReference type="PIRSR" id="PIRSR618044-2"/>
    </source>
</evidence>
<dbReference type="RefSeq" id="WP_054971313.1">
    <property type="nucleotide sequence ID" value="NZ_LJCO01000097.1"/>
</dbReference>
<keyword evidence="2" id="KW-0732">Signal</keyword>
<organism evidence="11 12">
    <name type="scientific">Alicyclobacillus ferrooxydans</name>
    <dbReference type="NCBI Taxonomy" id="471514"/>
    <lineage>
        <taxon>Bacteria</taxon>
        <taxon>Bacillati</taxon>
        <taxon>Bacillota</taxon>
        <taxon>Bacilli</taxon>
        <taxon>Bacillales</taxon>
        <taxon>Alicyclobacillaceae</taxon>
        <taxon>Alicyclobacillus</taxon>
    </lineage>
</organism>
<dbReference type="PANTHER" id="PTHR21581">
    <property type="entry name" value="D-ALANYL-D-ALANINE CARBOXYPEPTIDASE"/>
    <property type="match status" value="1"/>
</dbReference>
<evidence type="ECO:0000256" key="2">
    <source>
        <dbReference type="ARBA" id="ARBA00022729"/>
    </source>
</evidence>
<comment type="caution">
    <text evidence="11">The sequence shown here is derived from an EMBL/GenBank/DDBJ whole genome shotgun (WGS) entry which is preliminary data.</text>
</comment>
<reference evidence="11 12" key="1">
    <citation type="submission" date="2015-09" db="EMBL/GenBank/DDBJ databases">
        <title>Draft genome sequence of Alicyclobacillus ferrooxydans DSM 22381.</title>
        <authorList>
            <person name="Hemp J."/>
        </authorList>
    </citation>
    <scope>NUCLEOTIDE SEQUENCE [LARGE SCALE GENOMIC DNA]</scope>
    <source>
        <strain evidence="11 12">TC-34</strain>
    </source>
</reference>
<evidence type="ECO:0000313" key="11">
    <source>
        <dbReference type="EMBL" id="KPV40533.1"/>
    </source>
</evidence>
<keyword evidence="12" id="KW-1185">Reference proteome</keyword>
<dbReference type="PRINTS" id="PR00725">
    <property type="entry name" value="DADACBPTASE1"/>
</dbReference>
<accession>A0A0N8PN49</accession>
<dbReference type="PANTHER" id="PTHR21581:SF33">
    <property type="entry name" value="D-ALANYL-D-ALANINE CARBOXYPEPTIDASE DACB"/>
    <property type="match status" value="1"/>
</dbReference>
<feature type="domain" description="Peptidase S11 D-alanyl-D-alanine carboxypeptidase A N-terminal" evidence="10">
    <location>
        <begin position="70"/>
        <end position="264"/>
    </location>
</feature>
<dbReference type="Pfam" id="PF00768">
    <property type="entry name" value="Peptidase_S11"/>
    <property type="match status" value="1"/>
</dbReference>
<dbReference type="GO" id="GO:0009252">
    <property type="term" value="P:peptidoglycan biosynthetic process"/>
    <property type="evidence" value="ECO:0007669"/>
    <property type="project" value="UniProtKB-KW"/>
</dbReference>
<comment type="similarity">
    <text evidence="1 9">Belongs to the peptidase S11 family.</text>
</comment>
<dbReference type="GO" id="GO:0006508">
    <property type="term" value="P:proteolysis"/>
    <property type="evidence" value="ECO:0007669"/>
    <property type="project" value="InterPro"/>
</dbReference>
<protein>
    <recommendedName>
        <fullName evidence="10">Peptidase S11 D-alanyl-D-alanine carboxypeptidase A N-terminal domain-containing protein</fullName>
    </recommendedName>
</protein>
<evidence type="ECO:0000256" key="7">
    <source>
        <dbReference type="PIRSR" id="PIRSR618044-1"/>
    </source>
</evidence>
<proteinExistence type="inferred from homology"/>
<dbReference type="InterPro" id="IPR018044">
    <property type="entry name" value="Peptidase_S11"/>
</dbReference>
<dbReference type="Gene3D" id="3.40.710.10">
    <property type="entry name" value="DD-peptidase/beta-lactamase superfamily"/>
    <property type="match status" value="1"/>
</dbReference>
<name>A0A0N8PN49_9BACL</name>
<dbReference type="GO" id="GO:0009002">
    <property type="term" value="F:serine-type D-Ala-D-Ala carboxypeptidase activity"/>
    <property type="evidence" value="ECO:0007669"/>
    <property type="project" value="InterPro"/>
</dbReference>
<dbReference type="SUPFAM" id="SSF56601">
    <property type="entry name" value="beta-lactamase/transpeptidase-like"/>
    <property type="match status" value="1"/>
</dbReference>
<dbReference type="InterPro" id="IPR012338">
    <property type="entry name" value="Beta-lactam/transpept-like"/>
</dbReference>
<dbReference type="PATRIC" id="fig|471514.4.peg.3942"/>
<dbReference type="InterPro" id="IPR001967">
    <property type="entry name" value="Peptidase_S11_N"/>
</dbReference>
<dbReference type="GO" id="GO:0071555">
    <property type="term" value="P:cell wall organization"/>
    <property type="evidence" value="ECO:0007669"/>
    <property type="project" value="UniProtKB-KW"/>
</dbReference>